<dbReference type="Proteomes" id="UP000887577">
    <property type="component" value="Unplaced"/>
</dbReference>
<reference evidence="3" key="1">
    <citation type="submission" date="2022-11" db="UniProtKB">
        <authorList>
            <consortium name="WormBaseParasite"/>
        </authorList>
    </citation>
    <scope>IDENTIFICATION</scope>
</reference>
<sequence length="196" mass="20965">MIGKFTNLKNYQPYLVIDDAAGCDEVLNNTIYCGYPLSPNGNKMLIFLLESINVNFSSYQVYGLANRIIIRDNQTFMNDNAAFTLANKCQTFNNPYDPARGLSISTTACCTEFQAVISTTTMGSSTTTSSSSPGTSPSTTNTQMPPSSSSSPASPSPASSSPPSTSPTSAGSKTFEHSNFVLSFFALIISFFMIKA</sequence>
<organism evidence="2 3">
    <name type="scientific">Panagrolaimus superbus</name>
    <dbReference type="NCBI Taxonomy" id="310955"/>
    <lineage>
        <taxon>Eukaryota</taxon>
        <taxon>Metazoa</taxon>
        <taxon>Ecdysozoa</taxon>
        <taxon>Nematoda</taxon>
        <taxon>Chromadorea</taxon>
        <taxon>Rhabditida</taxon>
        <taxon>Tylenchina</taxon>
        <taxon>Panagrolaimomorpha</taxon>
        <taxon>Panagrolaimoidea</taxon>
        <taxon>Panagrolaimidae</taxon>
        <taxon>Panagrolaimus</taxon>
    </lineage>
</organism>
<accession>A0A914XZI2</accession>
<dbReference type="WBParaSite" id="PSU_v2.g13369.t1">
    <property type="protein sequence ID" value="PSU_v2.g13369.t1"/>
    <property type="gene ID" value="PSU_v2.g13369"/>
</dbReference>
<keyword evidence="2" id="KW-1185">Reference proteome</keyword>
<dbReference type="AlphaFoldDB" id="A0A914XZI2"/>
<proteinExistence type="predicted"/>
<protein>
    <submittedName>
        <fullName evidence="3">Uncharacterized protein</fullName>
    </submittedName>
</protein>
<feature type="region of interest" description="Disordered" evidence="1">
    <location>
        <begin position="122"/>
        <end position="172"/>
    </location>
</feature>
<evidence type="ECO:0000256" key="1">
    <source>
        <dbReference type="SAM" id="MobiDB-lite"/>
    </source>
</evidence>
<evidence type="ECO:0000313" key="3">
    <source>
        <dbReference type="WBParaSite" id="PSU_v2.g13369.t1"/>
    </source>
</evidence>
<name>A0A914XZI2_9BILA</name>
<evidence type="ECO:0000313" key="2">
    <source>
        <dbReference type="Proteomes" id="UP000887577"/>
    </source>
</evidence>